<dbReference type="EMBL" id="AFYH01106510">
    <property type="status" value="NOT_ANNOTATED_CDS"/>
    <property type="molecule type" value="Genomic_DNA"/>
</dbReference>
<dbReference type="InterPro" id="IPR019018">
    <property type="entry name" value="Rab-bd_FIP-RBD"/>
</dbReference>
<dbReference type="Proteomes" id="UP000008672">
    <property type="component" value="Unassembled WGS sequence"/>
</dbReference>
<evidence type="ECO:0000256" key="11">
    <source>
        <dbReference type="SAM" id="MobiDB-lite"/>
    </source>
</evidence>
<evidence type="ECO:0000256" key="5">
    <source>
        <dbReference type="ARBA" id="ARBA00022448"/>
    </source>
</evidence>
<keyword evidence="5" id="KW-0813">Transport</keyword>
<dbReference type="EMBL" id="AFYH01106511">
    <property type="status" value="NOT_ANNOTATED_CDS"/>
    <property type="molecule type" value="Genomic_DNA"/>
</dbReference>
<reference evidence="13" key="3">
    <citation type="submission" date="2025-09" db="UniProtKB">
        <authorList>
            <consortium name="Ensembl"/>
        </authorList>
    </citation>
    <scope>IDENTIFICATION</scope>
</reference>
<dbReference type="GO" id="GO:0055038">
    <property type="term" value="C:recycling endosome membrane"/>
    <property type="evidence" value="ECO:0007669"/>
    <property type="project" value="UniProtKB-SubCell"/>
</dbReference>
<feature type="coiled-coil region" evidence="10">
    <location>
        <begin position="258"/>
        <end position="399"/>
    </location>
</feature>
<feature type="domain" description="FIP-RBD" evidence="12">
    <location>
        <begin position="467"/>
        <end position="529"/>
    </location>
</feature>
<feature type="region of interest" description="Disordered" evidence="11">
    <location>
        <begin position="110"/>
        <end position="151"/>
    </location>
</feature>
<keyword evidence="8" id="KW-0472">Membrane</keyword>
<dbReference type="OMA" id="YCKLERE"/>
<dbReference type="Pfam" id="PF25450">
    <property type="entry name" value="Rab11-FIP3"/>
    <property type="match status" value="1"/>
</dbReference>
<comment type="subcellular location">
    <subcellularLocation>
        <location evidence="3">Cleavage furrow</location>
    </subcellularLocation>
    <subcellularLocation>
        <location evidence="2">Cytoplasmic vesicle</location>
    </subcellularLocation>
    <subcellularLocation>
        <location evidence="1">Midbody</location>
    </subcellularLocation>
    <subcellularLocation>
        <location evidence="4">Recycling endosome membrane</location>
        <topology evidence="4">Peripheral membrane protein</topology>
    </subcellularLocation>
</comment>
<dbReference type="Bgee" id="ENSLACG00000001047">
    <property type="expression patterns" value="Expressed in pectoral fin and 3 other cell types or tissues"/>
</dbReference>
<dbReference type="InterPro" id="IPR057316">
    <property type="entry name" value="Rab11-FIP3/4_dom"/>
</dbReference>
<evidence type="ECO:0000256" key="9">
    <source>
        <dbReference type="ARBA" id="ARBA00023329"/>
    </source>
</evidence>
<dbReference type="HOGENOM" id="CLU_018925_1_0_1"/>
<dbReference type="FunCoup" id="H2ZUU9">
    <property type="interactions" value="257"/>
</dbReference>
<feature type="coiled-coil region" evidence="10">
    <location>
        <begin position="425"/>
        <end position="459"/>
    </location>
</feature>
<dbReference type="GO" id="GO:0032154">
    <property type="term" value="C:cleavage furrow"/>
    <property type="evidence" value="ECO:0007669"/>
    <property type="project" value="UniProtKB-SubCell"/>
</dbReference>
<evidence type="ECO:0000256" key="8">
    <source>
        <dbReference type="ARBA" id="ARBA00023136"/>
    </source>
</evidence>
<reference evidence="14" key="1">
    <citation type="submission" date="2011-08" db="EMBL/GenBank/DDBJ databases">
        <title>The draft genome of Latimeria chalumnae.</title>
        <authorList>
            <person name="Di Palma F."/>
            <person name="Alfoldi J."/>
            <person name="Johnson J."/>
            <person name="Berlin A."/>
            <person name="Gnerre S."/>
            <person name="Jaffe D."/>
            <person name="MacCallum I."/>
            <person name="Young S."/>
            <person name="Walker B.J."/>
            <person name="Lander E."/>
            <person name="Lindblad-Toh K."/>
        </authorList>
    </citation>
    <scope>NUCLEOTIDE SEQUENCE [LARGE SCALE GENOMIC DNA]</scope>
    <source>
        <strain evidence="14">Wild caught</strain>
    </source>
</reference>
<dbReference type="PANTHER" id="PTHR15726:SF5">
    <property type="entry name" value="RAB11 FAMILY-INTERACTING PROTEIN 4"/>
    <property type="match status" value="1"/>
</dbReference>
<dbReference type="PROSITE" id="PS51511">
    <property type="entry name" value="FIP_RBD"/>
    <property type="match status" value="1"/>
</dbReference>
<dbReference type="GO" id="GO:0030139">
    <property type="term" value="C:endocytic vesicle"/>
    <property type="evidence" value="ECO:0007669"/>
    <property type="project" value="TreeGrafter"/>
</dbReference>
<dbReference type="STRING" id="7897.ENSLACP00000001170"/>
<evidence type="ECO:0000256" key="7">
    <source>
        <dbReference type="ARBA" id="ARBA00023054"/>
    </source>
</evidence>
<feature type="compositionally biased region" description="Acidic residues" evidence="11">
    <location>
        <begin position="110"/>
        <end position="119"/>
    </location>
</feature>
<protein>
    <submittedName>
        <fullName evidence="13">RAB11 family interacting protein 4</fullName>
    </submittedName>
</protein>
<dbReference type="PANTHER" id="PTHR15726">
    <property type="entry name" value="RAB11-FAMILY INTERACTING PROTEIN"/>
    <property type="match status" value="1"/>
</dbReference>
<gene>
    <name evidence="13" type="primary">RAB11FIP4</name>
</gene>
<keyword evidence="7 10" id="KW-0175">Coiled coil</keyword>
<evidence type="ECO:0000259" key="12">
    <source>
        <dbReference type="PROSITE" id="PS51511"/>
    </source>
</evidence>
<evidence type="ECO:0000256" key="6">
    <source>
        <dbReference type="ARBA" id="ARBA00022753"/>
    </source>
</evidence>
<dbReference type="GeneTree" id="ENSGT00440000033742"/>
<feature type="region of interest" description="Disordered" evidence="11">
    <location>
        <begin position="42"/>
        <end position="67"/>
    </location>
</feature>
<keyword evidence="6" id="KW-0967">Endosome</keyword>
<dbReference type="GO" id="GO:0030496">
    <property type="term" value="C:midbody"/>
    <property type="evidence" value="ECO:0007669"/>
    <property type="project" value="UniProtKB-SubCell"/>
</dbReference>
<dbReference type="eggNOG" id="KOG0982">
    <property type="taxonomic scope" value="Eukaryota"/>
</dbReference>
<dbReference type="InParanoid" id="H2ZUU9"/>
<dbReference type="AlphaFoldDB" id="H2ZUU9"/>
<evidence type="ECO:0000256" key="10">
    <source>
        <dbReference type="SAM" id="Coils"/>
    </source>
</evidence>
<evidence type="ECO:0000256" key="4">
    <source>
        <dbReference type="ARBA" id="ARBA00004654"/>
    </source>
</evidence>
<accession>H2ZUU9</accession>
<dbReference type="Ensembl" id="ENSLACT00000001181.1">
    <property type="protein sequence ID" value="ENSLACP00000001170.1"/>
    <property type="gene ID" value="ENSLACG00000001047.1"/>
</dbReference>
<dbReference type="Gene3D" id="1.20.5.2440">
    <property type="match status" value="1"/>
</dbReference>
<dbReference type="GO" id="GO:0032456">
    <property type="term" value="P:endocytic recycling"/>
    <property type="evidence" value="ECO:0007669"/>
    <property type="project" value="TreeGrafter"/>
</dbReference>
<reference evidence="13" key="2">
    <citation type="submission" date="2025-08" db="UniProtKB">
        <authorList>
            <consortium name="Ensembl"/>
        </authorList>
    </citation>
    <scope>IDENTIFICATION</scope>
</reference>
<organism evidence="13 14">
    <name type="scientific">Latimeria chalumnae</name>
    <name type="common">Coelacanth</name>
    <dbReference type="NCBI Taxonomy" id="7897"/>
    <lineage>
        <taxon>Eukaryota</taxon>
        <taxon>Metazoa</taxon>
        <taxon>Chordata</taxon>
        <taxon>Craniata</taxon>
        <taxon>Vertebrata</taxon>
        <taxon>Euteleostomi</taxon>
        <taxon>Coelacanthiformes</taxon>
        <taxon>Coelacanthidae</taxon>
        <taxon>Latimeria</taxon>
    </lineage>
</organism>
<evidence type="ECO:0000313" key="13">
    <source>
        <dbReference type="Ensembl" id="ENSLACP00000001170.1"/>
    </source>
</evidence>
<dbReference type="FunFam" id="1.20.5.2440:FF:000001">
    <property type="entry name" value="RAB11 family interacting protein 4"/>
    <property type="match status" value="1"/>
</dbReference>
<dbReference type="EMBL" id="AFYH01106512">
    <property type="status" value="NOT_ANNOTATED_CDS"/>
    <property type="molecule type" value="Genomic_DNA"/>
</dbReference>
<evidence type="ECO:0000256" key="1">
    <source>
        <dbReference type="ARBA" id="ARBA00004214"/>
    </source>
</evidence>
<dbReference type="InterPro" id="IPR051977">
    <property type="entry name" value="Rab11-interacting_regulator"/>
</dbReference>
<dbReference type="GO" id="GO:0032465">
    <property type="term" value="P:regulation of cytokinesis"/>
    <property type="evidence" value="ECO:0007669"/>
    <property type="project" value="TreeGrafter"/>
</dbReference>
<dbReference type="Pfam" id="PF09457">
    <property type="entry name" value="RBD-FIP"/>
    <property type="match status" value="1"/>
</dbReference>
<evidence type="ECO:0000313" key="14">
    <source>
        <dbReference type="Proteomes" id="UP000008672"/>
    </source>
</evidence>
<evidence type="ECO:0000256" key="2">
    <source>
        <dbReference type="ARBA" id="ARBA00004541"/>
    </source>
</evidence>
<keyword evidence="9" id="KW-0968">Cytoplasmic vesicle</keyword>
<evidence type="ECO:0000256" key="3">
    <source>
        <dbReference type="ARBA" id="ARBA00004626"/>
    </source>
</evidence>
<sequence>RLPFSLQSGEITESTYLDSESAYSECELFPDEDTMTLAHQELHHESDMDSAIESAQSSEVSDICRSEDKGGGLGGLFLAEEKSNQHNPSAASDLSSHSTASLISNEEQFEDYGEGEDVDFNPSSPCPDDESRTNGYSDLGSSVSSSAGQTPRKMRHVYNNELLDIYCSQCCKKINLLNDLEARLKNLKANSPNRKISSTAFGRQLFHNSNFSSSNGSTEDLFRDSIDSCDNDITEKVSYLEKKVTELENDSLMNGDVKSKLKQENTQLVHRVHELEEQLKDQEARAEQTLEEETKRHREAYNKIEKEKSTEIELLNTRVQQLEEENTNIKTIVTRLKSQAEKLDEEKQRMSDRLEDTSLRLKDEMDLYKKMMDKLRQNRHEYQKERDSTHELIEDLRKELEHLQLFKLECERSGRGRSSSSSLSEFNAKTRESELEQEIKRLKMENLKLRDQNDDLNGQILSLSLYEAKNLFATQTKAQSLAAEIDSASRDELMEALKEQEEINLRLRQYMDKIILAILDHNPSILEIKT</sequence>
<name>H2ZUU9_LATCH</name>
<dbReference type="SUPFAM" id="SSF144270">
    <property type="entry name" value="Eferin C-derminal domain-like"/>
    <property type="match status" value="1"/>
</dbReference>
<keyword evidence="14" id="KW-1185">Reference proteome</keyword>
<proteinExistence type="predicted"/>
<dbReference type="InterPro" id="IPR037245">
    <property type="entry name" value="FIP-RBD_C_sf"/>
</dbReference>